<reference evidence="10" key="1">
    <citation type="submission" date="2022-10" db="EMBL/GenBank/DDBJ databases">
        <authorList>
            <person name="Yu W.X."/>
        </authorList>
    </citation>
    <scope>NUCLEOTIDE SEQUENCE</scope>
    <source>
        <strain evidence="10">AAT</strain>
    </source>
</reference>
<keyword evidence="4 9" id="KW-0547">Nucleotide-binding</keyword>
<proteinExistence type="inferred from homology"/>
<keyword evidence="11" id="KW-1185">Reference proteome</keyword>
<dbReference type="PANTHER" id="PTHR43210">
    <property type="entry name" value="DETHIOBIOTIN SYNTHETASE"/>
    <property type="match status" value="1"/>
</dbReference>
<gene>
    <name evidence="9 10" type="primary">bioD</name>
    <name evidence="10" type="ORF">OM075_22905</name>
</gene>
<dbReference type="Gene3D" id="3.40.50.300">
    <property type="entry name" value="P-loop containing nucleotide triphosphate hydrolases"/>
    <property type="match status" value="1"/>
</dbReference>
<comment type="function">
    <text evidence="9">Catalyzes a mechanistically unusual reaction, the ATP-dependent insertion of CO2 between the N7 and N8 nitrogen atoms of 7,8-diaminopelargonic acid (DAPA, also called 7,8-diammoniononanoate) to form a ureido ring.</text>
</comment>
<feature type="binding site" evidence="9">
    <location>
        <position position="114"/>
    </location>
    <ligand>
        <name>Mg(2+)</name>
        <dbReference type="ChEBI" id="CHEBI:18420"/>
    </ligand>
</feature>
<evidence type="ECO:0000313" key="11">
    <source>
        <dbReference type="Proteomes" id="UP001209229"/>
    </source>
</evidence>
<evidence type="ECO:0000256" key="5">
    <source>
        <dbReference type="ARBA" id="ARBA00022756"/>
    </source>
</evidence>
<dbReference type="GO" id="GO:0004141">
    <property type="term" value="F:dethiobiotin synthase activity"/>
    <property type="evidence" value="ECO:0007669"/>
    <property type="project" value="UniProtKB-UniRule"/>
</dbReference>
<organism evidence="10 11">
    <name type="scientific">Plebeiibacterium sediminum</name>
    <dbReference type="NCBI Taxonomy" id="2992112"/>
    <lineage>
        <taxon>Bacteria</taxon>
        <taxon>Pseudomonadati</taxon>
        <taxon>Bacteroidota</taxon>
        <taxon>Bacteroidia</taxon>
        <taxon>Marinilabiliales</taxon>
        <taxon>Marinilabiliaceae</taxon>
        <taxon>Plebeiibacterium</taxon>
    </lineage>
</organism>
<feature type="binding site" evidence="9">
    <location>
        <begin position="12"/>
        <end position="17"/>
    </location>
    <ligand>
        <name>ATP</name>
        <dbReference type="ChEBI" id="CHEBI:30616"/>
    </ligand>
</feature>
<dbReference type="EMBL" id="JAPDPJ010000100">
    <property type="protein sequence ID" value="MCW3789330.1"/>
    <property type="molecule type" value="Genomic_DNA"/>
</dbReference>
<evidence type="ECO:0000256" key="2">
    <source>
        <dbReference type="ARBA" id="ARBA00022598"/>
    </source>
</evidence>
<keyword evidence="7 9" id="KW-0460">Magnesium</keyword>
<comment type="subunit">
    <text evidence="9">Homodimer.</text>
</comment>
<dbReference type="PANTHER" id="PTHR43210:SF2">
    <property type="entry name" value="ATP-DEPENDENT DETHIOBIOTIN SYNTHETASE BIOD 2"/>
    <property type="match status" value="1"/>
</dbReference>
<dbReference type="GO" id="GO:0000287">
    <property type="term" value="F:magnesium ion binding"/>
    <property type="evidence" value="ECO:0007669"/>
    <property type="project" value="UniProtKB-UniRule"/>
</dbReference>
<evidence type="ECO:0000256" key="7">
    <source>
        <dbReference type="ARBA" id="ARBA00022842"/>
    </source>
</evidence>
<comment type="similarity">
    <text evidence="9">Belongs to the dethiobiotin synthetase family.</text>
</comment>
<feature type="binding site" evidence="9">
    <location>
        <position position="49"/>
    </location>
    <ligand>
        <name>ATP</name>
        <dbReference type="ChEBI" id="CHEBI:30616"/>
    </ligand>
</feature>
<dbReference type="PIRSF" id="PIRSF006755">
    <property type="entry name" value="DTB_synth"/>
    <property type="match status" value="1"/>
</dbReference>
<evidence type="ECO:0000256" key="1">
    <source>
        <dbReference type="ARBA" id="ARBA00022490"/>
    </source>
</evidence>
<accession>A0AAE3SH92</accession>
<keyword evidence="6 9" id="KW-0067">ATP-binding</keyword>
<comment type="catalytic activity">
    <reaction evidence="9">
        <text>(7R,8S)-7,8-diammoniononanoate + CO2 + ATP = (4R,5S)-dethiobiotin + ADP + phosphate + 3 H(+)</text>
        <dbReference type="Rhea" id="RHEA:15805"/>
        <dbReference type="ChEBI" id="CHEBI:15378"/>
        <dbReference type="ChEBI" id="CHEBI:16526"/>
        <dbReference type="ChEBI" id="CHEBI:30616"/>
        <dbReference type="ChEBI" id="CHEBI:43474"/>
        <dbReference type="ChEBI" id="CHEBI:149469"/>
        <dbReference type="ChEBI" id="CHEBI:149473"/>
        <dbReference type="ChEBI" id="CHEBI:456216"/>
        <dbReference type="EC" id="6.3.3.3"/>
    </reaction>
</comment>
<name>A0AAE3SH92_9BACT</name>
<dbReference type="GO" id="GO:0042803">
    <property type="term" value="F:protein homodimerization activity"/>
    <property type="evidence" value="ECO:0007669"/>
    <property type="project" value="UniProtKB-ARBA"/>
</dbReference>
<evidence type="ECO:0000256" key="3">
    <source>
        <dbReference type="ARBA" id="ARBA00022723"/>
    </source>
</evidence>
<feature type="binding site" evidence="9">
    <location>
        <position position="49"/>
    </location>
    <ligand>
        <name>Mg(2+)</name>
        <dbReference type="ChEBI" id="CHEBI:18420"/>
    </ligand>
</feature>
<keyword evidence="1 9" id="KW-0963">Cytoplasm</keyword>
<dbReference type="AlphaFoldDB" id="A0AAE3SH92"/>
<sequence length="229" mass="25769">MSTYFITAIDTDAGKSVVTGLLAKTLKHKGTDIITMKMAQTGCTQYSEDIETHRKLMGLPLLPEDKNGETCPYLFKFPASPHLSAAMQCERIDEDRIIQAVREIEMQYDTVLLEGVGGLMVPLNEDTMVVDFIQQNDFPVILVTSGKLGSINHTLLSLEVLQKRGINVYGVVYNHYPITEPEITEDSAKTIKKLMKAYYPDALWAEVPYVNLEENETVLDLSEEWFEQG</sequence>
<dbReference type="SUPFAM" id="SSF52540">
    <property type="entry name" value="P-loop containing nucleoside triphosphate hydrolases"/>
    <property type="match status" value="1"/>
</dbReference>
<feature type="binding site" evidence="9">
    <location>
        <begin position="208"/>
        <end position="210"/>
    </location>
    <ligand>
        <name>ATP</name>
        <dbReference type="ChEBI" id="CHEBI:30616"/>
    </ligand>
</feature>
<dbReference type="GO" id="GO:0005829">
    <property type="term" value="C:cytosol"/>
    <property type="evidence" value="ECO:0007669"/>
    <property type="project" value="TreeGrafter"/>
</dbReference>
<evidence type="ECO:0000256" key="8">
    <source>
        <dbReference type="ARBA" id="ARBA00047386"/>
    </source>
</evidence>
<dbReference type="EC" id="6.3.3.3" evidence="9"/>
<dbReference type="HAMAP" id="MF_00336">
    <property type="entry name" value="BioD"/>
    <property type="match status" value="1"/>
</dbReference>
<dbReference type="Proteomes" id="UP001209229">
    <property type="component" value="Unassembled WGS sequence"/>
</dbReference>
<feature type="binding site" evidence="9">
    <location>
        <begin position="114"/>
        <end position="117"/>
    </location>
    <ligand>
        <name>ATP</name>
        <dbReference type="ChEBI" id="CHEBI:30616"/>
    </ligand>
</feature>
<dbReference type="InterPro" id="IPR027417">
    <property type="entry name" value="P-loop_NTPase"/>
</dbReference>
<comment type="catalytic activity">
    <reaction evidence="8">
        <text>(7R,8S)-8-amino-7-(carboxyamino)nonanoate + ATP = (4R,5S)-dethiobiotin + ADP + phosphate + H(+)</text>
        <dbReference type="Rhea" id="RHEA:63684"/>
        <dbReference type="ChEBI" id="CHEBI:15378"/>
        <dbReference type="ChEBI" id="CHEBI:30616"/>
        <dbReference type="ChEBI" id="CHEBI:43474"/>
        <dbReference type="ChEBI" id="CHEBI:149470"/>
        <dbReference type="ChEBI" id="CHEBI:149473"/>
        <dbReference type="ChEBI" id="CHEBI:456216"/>
    </reaction>
</comment>
<comment type="caution">
    <text evidence="10">The sequence shown here is derived from an EMBL/GenBank/DDBJ whole genome shotgun (WGS) entry which is preliminary data.</text>
</comment>
<feature type="binding site" evidence="9">
    <location>
        <position position="41"/>
    </location>
    <ligand>
        <name>substrate</name>
    </ligand>
</feature>
<evidence type="ECO:0000256" key="9">
    <source>
        <dbReference type="HAMAP-Rule" id="MF_00336"/>
    </source>
</evidence>
<keyword evidence="2 9" id="KW-0436">Ligase</keyword>
<feature type="active site" evidence="9">
    <location>
        <position position="37"/>
    </location>
</feature>
<comment type="caution">
    <text evidence="9">Lacks conserved residue(s) required for the propagation of feature annotation.</text>
</comment>
<dbReference type="GO" id="GO:0005524">
    <property type="term" value="F:ATP binding"/>
    <property type="evidence" value="ECO:0007669"/>
    <property type="project" value="UniProtKB-UniRule"/>
</dbReference>
<evidence type="ECO:0000256" key="4">
    <source>
        <dbReference type="ARBA" id="ARBA00022741"/>
    </source>
</evidence>
<dbReference type="GO" id="GO:0009102">
    <property type="term" value="P:biotin biosynthetic process"/>
    <property type="evidence" value="ECO:0007669"/>
    <property type="project" value="UniProtKB-UniRule"/>
</dbReference>
<dbReference type="FunFam" id="3.40.50.300:FF:000292">
    <property type="entry name" value="ATP-dependent dethiobiotin synthetase BioD"/>
    <property type="match status" value="1"/>
</dbReference>
<dbReference type="CDD" id="cd03109">
    <property type="entry name" value="DTBS"/>
    <property type="match status" value="1"/>
</dbReference>
<dbReference type="InterPro" id="IPR004472">
    <property type="entry name" value="DTB_synth_BioD"/>
</dbReference>
<keyword evidence="5 9" id="KW-0093">Biotin biosynthesis</keyword>
<dbReference type="RefSeq" id="WP_301192885.1">
    <property type="nucleotide sequence ID" value="NZ_JAPDPJ010000100.1"/>
</dbReference>
<evidence type="ECO:0000256" key="6">
    <source>
        <dbReference type="ARBA" id="ARBA00022840"/>
    </source>
</evidence>
<comment type="subcellular location">
    <subcellularLocation>
        <location evidence="9">Cytoplasm</location>
    </subcellularLocation>
</comment>
<keyword evidence="3 9" id="KW-0479">Metal-binding</keyword>
<comment type="pathway">
    <text evidence="9">Cofactor biosynthesis; biotin biosynthesis; biotin from 7,8-diaminononanoate: step 1/2.</text>
</comment>
<feature type="binding site" evidence="9">
    <location>
        <begin position="174"/>
        <end position="175"/>
    </location>
    <ligand>
        <name>ATP</name>
        <dbReference type="ChEBI" id="CHEBI:30616"/>
    </ligand>
</feature>
<dbReference type="NCBIfam" id="TIGR00347">
    <property type="entry name" value="bioD"/>
    <property type="match status" value="1"/>
</dbReference>
<dbReference type="Pfam" id="PF13500">
    <property type="entry name" value="AAA_26"/>
    <property type="match status" value="1"/>
</dbReference>
<comment type="cofactor">
    <cofactor evidence="9">
        <name>Mg(2+)</name>
        <dbReference type="ChEBI" id="CHEBI:18420"/>
    </cofactor>
</comment>
<feature type="binding site" evidence="9">
    <location>
        <position position="16"/>
    </location>
    <ligand>
        <name>Mg(2+)</name>
        <dbReference type="ChEBI" id="CHEBI:18420"/>
    </ligand>
</feature>
<protein>
    <recommendedName>
        <fullName evidence="9">ATP-dependent dethiobiotin synthetase BioD</fullName>
        <ecNumber evidence="9">6.3.3.3</ecNumber>
    </recommendedName>
    <alternativeName>
        <fullName evidence="9">DTB synthetase</fullName>
        <shortName evidence="9">DTBS</shortName>
    </alternativeName>
    <alternativeName>
        <fullName evidence="9">Dethiobiotin synthase</fullName>
    </alternativeName>
</protein>
<evidence type="ECO:0000313" key="10">
    <source>
        <dbReference type="EMBL" id="MCW3789330.1"/>
    </source>
</evidence>